<feature type="transmembrane region" description="Helical" evidence="7">
    <location>
        <begin position="93"/>
        <end position="116"/>
    </location>
</feature>
<feature type="region of interest" description="Disordered" evidence="8">
    <location>
        <begin position="1"/>
        <end position="26"/>
    </location>
</feature>
<dbReference type="InterPro" id="IPR035906">
    <property type="entry name" value="MetI-like_sf"/>
</dbReference>
<dbReference type="PANTHER" id="PTHR43005">
    <property type="entry name" value="BLR7065 PROTEIN"/>
    <property type="match status" value="1"/>
</dbReference>
<dbReference type="InterPro" id="IPR000515">
    <property type="entry name" value="MetI-like"/>
</dbReference>
<keyword evidence="3" id="KW-1003">Cell membrane</keyword>
<reference evidence="10 11" key="1">
    <citation type="submission" date="2019-02" db="EMBL/GenBank/DDBJ databases">
        <title>Draft genome sequences of novel Actinobacteria.</title>
        <authorList>
            <person name="Sahin N."/>
            <person name="Ay H."/>
            <person name="Saygin H."/>
        </authorList>
    </citation>
    <scope>NUCLEOTIDE SEQUENCE [LARGE SCALE GENOMIC DNA]</scope>
    <source>
        <strain evidence="10 11">8K307</strain>
    </source>
</reference>
<keyword evidence="11" id="KW-1185">Reference proteome</keyword>
<dbReference type="Gene3D" id="1.10.3720.10">
    <property type="entry name" value="MetI-like"/>
    <property type="match status" value="1"/>
</dbReference>
<evidence type="ECO:0000313" key="10">
    <source>
        <dbReference type="EMBL" id="TDD72069.1"/>
    </source>
</evidence>
<comment type="similarity">
    <text evidence="7">Belongs to the binding-protein-dependent transport system permease family.</text>
</comment>
<gene>
    <name evidence="10" type="ORF">E1262_05010</name>
</gene>
<dbReference type="OrthoDB" id="34224at2"/>
<evidence type="ECO:0000256" key="8">
    <source>
        <dbReference type="SAM" id="MobiDB-lite"/>
    </source>
</evidence>
<protein>
    <submittedName>
        <fullName evidence="10">Sugar ABC transporter permease</fullName>
    </submittedName>
</protein>
<evidence type="ECO:0000256" key="5">
    <source>
        <dbReference type="ARBA" id="ARBA00022989"/>
    </source>
</evidence>
<dbReference type="PROSITE" id="PS50928">
    <property type="entry name" value="ABC_TM1"/>
    <property type="match status" value="1"/>
</dbReference>
<evidence type="ECO:0000256" key="2">
    <source>
        <dbReference type="ARBA" id="ARBA00022448"/>
    </source>
</evidence>
<feature type="domain" description="ABC transmembrane type-1" evidence="9">
    <location>
        <begin position="91"/>
        <end position="298"/>
    </location>
</feature>
<dbReference type="Proteomes" id="UP000295217">
    <property type="component" value="Unassembled WGS sequence"/>
</dbReference>
<keyword evidence="6 7" id="KW-0472">Membrane</keyword>
<dbReference type="AlphaFoldDB" id="A0A4R5AKU8"/>
<feature type="transmembrane region" description="Helical" evidence="7">
    <location>
        <begin position="172"/>
        <end position="198"/>
    </location>
</feature>
<dbReference type="PANTHER" id="PTHR43005:SF2">
    <property type="entry name" value="INTEGRAL MEMBRANE SUGAR TRANSPORT PROTEIN"/>
    <property type="match status" value="1"/>
</dbReference>
<evidence type="ECO:0000256" key="7">
    <source>
        <dbReference type="RuleBase" id="RU363032"/>
    </source>
</evidence>
<dbReference type="GO" id="GO:0055085">
    <property type="term" value="P:transmembrane transport"/>
    <property type="evidence" value="ECO:0007669"/>
    <property type="project" value="InterPro"/>
</dbReference>
<proteinExistence type="inferred from homology"/>
<dbReference type="GO" id="GO:0005886">
    <property type="term" value="C:plasma membrane"/>
    <property type="evidence" value="ECO:0007669"/>
    <property type="project" value="UniProtKB-SubCell"/>
</dbReference>
<evidence type="ECO:0000256" key="3">
    <source>
        <dbReference type="ARBA" id="ARBA00022475"/>
    </source>
</evidence>
<evidence type="ECO:0000313" key="11">
    <source>
        <dbReference type="Proteomes" id="UP000295217"/>
    </source>
</evidence>
<keyword evidence="2 7" id="KW-0813">Transport</keyword>
<evidence type="ECO:0000256" key="6">
    <source>
        <dbReference type="ARBA" id="ARBA00023136"/>
    </source>
</evidence>
<name>A0A4R5AKU8_9ACTN</name>
<comment type="subcellular location">
    <subcellularLocation>
        <location evidence="1 7">Cell membrane</location>
        <topology evidence="1 7">Multi-pass membrane protein</topology>
    </subcellularLocation>
</comment>
<dbReference type="EMBL" id="SMLB01000004">
    <property type="protein sequence ID" value="TDD72069.1"/>
    <property type="molecule type" value="Genomic_DNA"/>
</dbReference>
<accession>A0A4R5AKU8</accession>
<evidence type="ECO:0000256" key="4">
    <source>
        <dbReference type="ARBA" id="ARBA00022692"/>
    </source>
</evidence>
<evidence type="ECO:0000259" key="9">
    <source>
        <dbReference type="PROSITE" id="PS50928"/>
    </source>
</evidence>
<feature type="transmembrane region" description="Helical" evidence="7">
    <location>
        <begin position="219"/>
        <end position="238"/>
    </location>
</feature>
<feature type="transmembrane region" description="Helical" evidence="7">
    <location>
        <begin position="128"/>
        <end position="152"/>
    </location>
</feature>
<comment type="caution">
    <text evidence="10">The sequence shown here is derived from an EMBL/GenBank/DDBJ whole genome shotgun (WGS) entry which is preliminary data.</text>
</comment>
<feature type="transmembrane region" description="Helical" evidence="7">
    <location>
        <begin position="279"/>
        <end position="299"/>
    </location>
</feature>
<sequence>MAETRTAPPERNRAPTGRGGPRARRKGLSERALARLFIAPSLLVMGLVALFPVIYAMVLSLYSYTRRQRTGFGGLDNYVDALTDGRFWSALQFTLTFTVTSVAAEFLIGLGFALLMNRTFRGRGITRAAILVPWVIPTVIAAQMWFFMFNVTPGFINTIFGLGDFSWIGQPGWATFAIVFADVWKTAPFVALLLLAGLQTIPAEMGESGLVDGANAFQRLWYITLPLLRPAILVALLFRTVDALRVYDLVVVMTGGAFDTESLSVLVQQFVVRTPDPGFGSALSTITFVLILGIGLIFVRMLGRDIMVGRGAER</sequence>
<dbReference type="SUPFAM" id="SSF161098">
    <property type="entry name" value="MetI-like"/>
    <property type="match status" value="1"/>
</dbReference>
<dbReference type="CDD" id="cd06261">
    <property type="entry name" value="TM_PBP2"/>
    <property type="match status" value="1"/>
</dbReference>
<evidence type="ECO:0000256" key="1">
    <source>
        <dbReference type="ARBA" id="ARBA00004651"/>
    </source>
</evidence>
<organism evidence="10 11">
    <name type="scientific">Jiangella aurantiaca</name>
    <dbReference type="NCBI Taxonomy" id="2530373"/>
    <lineage>
        <taxon>Bacteria</taxon>
        <taxon>Bacillati</taxon>
        <taxon>Actinomycetota</taxon>
        <taxon>Actinomycetes</taxon>
        <taxon>Jiangellales</taxon>
        <taxon>Jiangellaceae</taxon>
        <taxon>Jiangella</taxon>
    </lineage>
</organism>
<keyword evidence="5 7" id="KW-1133">Transmembrane helix</keyword>
<dbReference type="Pfam" id="PF00528">
    <property type="entry name" value="BPD_transp_1"/>
    <property type="match status" value="1"/>
</dbReference>
<keyword evidence="4 7" id="KW-0812">Transmembrane</keyword>
<feature type="transmembrane region" description="Helical" evidence="7">
    <location>
        <begin position="32"/>
        <end position="58"/>
    </location>
</feature>